<keyword evidence="1" id="KW-0732">Signal</keyword>
<evidence type="ECO:0000313" key="3">
    <source>
        <dbReference type="Proteomes" id="UP000321085"/>
    </source>
</evidence>
<accession>A0A512BLX4</accession>
<dbReference type="RefSeq" id="WP_147021673.1">
    <property type="nucleotide sequence ID" value="NZ_BJYU01000004.1"/>
</dbReference>
<protein>
    <recommendedName>
        <fullName evidence="4">Bacterial mobilisation domain-containing protein</fullName>
    </recommendedName>
</protein>
<organism evidence="2 3">
    <name type="scientific">Microvirga aerophila</name>
    <dbReference type="NCBI Taxonomy" id="670291"/>
    <lineage>
        <taxon>Bacteria</taxon>
        <taxon>Pseudomonadati</taxon>
        <taxon>Pseudomonadota</taxon>
        <taxon>Alphaproteobacteria</taxon>
        <taxon>Hyphomicrobiales</taxon>
        <taxon>Methylobacteriaceae</taxon>
        <taxon>Microvirga</taxon>
    </lineage>
</organism>
<evidence type="ECO:0000256" key="1">
    <source>
        <dbReference type="SAM" id="SignalP"/>
    </source>
</evidence>
<gene>
    <name evidence="2" type="ORF">MAE02_06670</name>
</gene>
<dbReference type="Proteomes" id="UP000321085">
    <property type="component" value="Unassembled WGS sequence"/>
</dbReference>
<sequence>MRRLKAQPFLAQALALLGRSSLASNLNQLAHLANVDALPVDQQPETELNEAVRAIRYIRDLPLFALGLKPEGRSGSLKAHSVAAVRI</sequence>
<dbReference type="EMBL" id="BJYU01000004">
    <property type="protein sequence ID" value="GEO12971.1"/>
    <property type="molecule type" value="Genomic_DNA"/>
</dbReference>
<proteinExistence type="predicted"/>
<evidence type="ECO:0000313" key="2">
    <source>
        <dbReference type="EMBL" id="GEO12971.1"/>
    </source>
</evidence>
<dbReference type="AlphaFoldDB" id="A0A512BLX4"/>
<evidence type="ECO:0008006" key="4">
    <source>
        <dbReference type="Google" id="ProtNLM"/>
    </source>
</evidence>
<feature type="chain" id="PRO_5021745611" description="Bacterial mobilisation domain-containing protein" evidence="1">
    <location>
        <begin position="24"/>
        <end position="87"/>
    </location>
</feature>
<feature type="signal peptide" evidence="1">
    <location>
        <begin position="1"/>
        <end position="23"/>
    </location>
</feature>
<name>A0A512BLX4_9HYPH</name>
<comment type="caution">
    <text evidence="2">The sequence shown here is derived from an EMBL/GenBank/DDBJ whole genome shotgun (WGS) entry which is preliminary data.</text>
</comment>
<keyword evidence="3" id="KW-1185">Reference proteome</keyword>
<reference evidence="2 3" key="1">
    <citation type="submission" date="2019-07" db="EMBL/GenBank/DDBJ databases">
        <title>Whole genome shotgun sequence of Microvirga aerophila NBRC 106136.</title>
        <authorList>
            <person name="Hosoyama A."/>
            <person name="Uohara A."/>
            <person name="Ohji S."/>
            <person name="Ichikawa N."/>
        </authorList>
    </citation>
    <scope>NUCLEOTIDE SEQUENCE [LARGE SCALE GENOMIC DNA]</scope>
    <source>
        <strain evidence="2 3">NBRC 106136</strain>
    </source>
</reference>